<organism evidence="1">
    <name type="scientific">marine metagenome</name>
    <dbReference type="NCBI Taxonomy" id="408172"/>
    <lineage>
        <taxon>unclassified sequences</taxon>
        <taxon>metagenomes</taxon>
        <taxon>ecological metagenomes</taxon>
    </lineage>
</organism>
<proteinExistence type="predicted"/>
<gene>
    <name evidence="1" type="ORF">METZ01_LOCUS208623</name>
</gene>
<evidence type="ECO:0000313" key="1">
    <source>
        <dbReference type="EMBL" id="SVB55769.1"/>
    </source>
</evidence>
<sequence>MKKIITRIILVFFVSLVFCSEDEKYTFQYT</sequence>
<protein>
    <submittedName>
        <fullName evidence="1">Uncharacterized protein</fullName>
    </submittedName>
</protein>
<accession>A0A382EZB6</accession>
<feature type="non-terminal residue" evidence="1">
    <location>
        <position position="30"/>
    </location>
</feature>
<dbReference type="AlphaFoldDB" id="A0A382EZB6"/>
<name>A0A382EZB6_9ZZZZ</name>
<dbReference type="EMBL" id="UINC01047025">
    <property type="protein sequence ID" value="SVB55769.1"/>
    <property type="molecule type" value="Genomic_DNA"/>
</dbReference>
<reference evidence="1" key="1">
    <citation type="submission" date="2018-05" db="EMBL/GenBank/DDBJ databases">
        <authorList>
            <person name="Lanie J.A."/>
            <person name="Ng W.-L."/>
            <person name="Kazmierczak K.M."/>
            <person name="Andrzejewski T.M."/>
            <person name="Davidsen T.M."/>
            <person name="Wayne K.J."/>
            <person name="Tettelin H."/>
            <person name="Glass J.I."/>
            <person name="Rusch D."/>
            <person name="Podicherti R."/>
            <person name="Tsui H.-C.T."/>
            <person name="Winkler M.E."/>
        </authorList>
    </citation>
    <scope>NUCLEOTIDE SEQUENCE</scope>
</reference>